<evidence type="ECO:0000256" key="4">
    <source>
        <dbReference type="ARBA" id="ARBA00022519"/>
    </source>
</evidence>
<proteinExistence type="predicted"/>
<evidence type="ECO:0000256" key="8">
    <source>
        <dbReference type="SAM" id="Phobius"/>
    </source>
</evidence>
<keyword evidence="3" id="KW-1003">Cell membrane</keyword>
<keyword evidence="5 8" id="KW-0812">Transmembrane</keyword>
<feature type="transmembrane region" description="Helical" evidence="8">
    <location>
        <begin position="7"/>
        <end position="27"/>
    </location>
</feature>
<name>X1EPD5_9ZZZZ</name>
<reference evidence="10" key="1">
    <citation type="journal article" date="2014" name="Front. Microbiol.">
        <title>High frequency of phylogenetically diverse reductive dehalogenase-homologous genes in deep subseafloor sedimentary metagenomes.</title>
        <authorList>
            <person name="Kawai M."/>
            <person name="Futagami T."/>
            <person name="Toyoda A."/>
            <person name="Takaki Y."/>
            <person name="Nishi S."/>
            <person name="Hori S."/>
            <person name="Arai W."/>
            <person name="Tsubouchi T."/>
            <person name="Morono Y."/>
            <person name="Uchiyama I."/>
            <person name="Ito T."/>
            <person name="Fujiyama A."/>
            <person name="Inagaki F."/>
            <person name="Takami H."/>
        </authorList>
    </citation>
    <scope>NUCLEOTIDE SEQUENCE</scope>
    <source>
        <strain evidence="10">Expedition CK06-06</strain>
    </source>
</reference>
<dbReference type="PANTHER" id="PTHR35011">
    <property type="entry name" value="2,3-DIKETO-L-GULONATE TRAP TRANSPORTER SMALL PERMEASE PROTEIN YIAM"/>
    <property type="match status" value="1"/>
</dbReference>
<gene>
    <name evidence="10" type="ORF">S03H2_06537</name>
</gene>
<keyword evidence="7 8" id="KW-0472">Membrane</keyword>
<evidence type="ECO:0000256" key="1">
    <source>
        <dbReference type="ARBA" id="ARBA00004429"/>
    </source>
</evidence>
<feature type="transmembrane region" description="Helical" evidence="8">
    <location>
        <begin position="123"/>
        <end position="144"/>
    </location>
</feature>
<dbReference type="EMBL" id="BARU01002882">
    <property type="protein sequence ID" value="GAH18954.1"/>
    <property type="molecule type" value="Genomic_DNA"/>
</dbReference>
<feature type="transmembrane region" description="Helical" evidence="8">
    <location>
        <begin position="39"/>
        <end position="57"/>
    </location>
</feature>
<dbReference type="InterPro" id="IPR055348">
    <property type="entry name" value="DctQ"/>
</dbReference>
<accession>X1EPD5</accession>
<organism evidence="10">
    <name type="scientific">marine sediment metagenome</name>
    <dbReference type="NCBI Taxonomy" id="412755"/>
    <lineage>
        <taxon>unclassified sequences</taxon>
        <taxon>metagenomes</taxon>
        <taxon>ecological metagenomes</taxon>
    </lineage>
</organism>
<comment type="subcellular location">
    <subcellularLocation>
        <location evidence="1">Cell inner membrane</location>
        <topology evidence="1">Multi-pass membrane protein</topology>
    </subcellularLocation>
</comment>
<dbReference type="PANTHER" id="PTHR35011:SF2">
    <property type="entry name" value="2,3-DIKETO-L-GULONATE TRAP TRANSPORTER SMALL PERMEASE PROTEIN YIAM"/>
    <property type="match status" value="1"/>
</dbReference>
<feature type="transmembrane region" description="Helical" evidence="8">
    <location>
        <begin position="77"/>
        <end position="95"/>
    </location>
</feature>
<dbReference type="AlphaFoldDB" id="X1EPD5"/>
<evidence type="ECO:0000256" key="3">
    <source>
        <dbReference type="ARBA" id="ARBA00022475"/>
    </source>
</evidence>
<dbReference type="GO" id="GO:0022857">
    <property type="term" value="F:transmembrane transporter activity"/>
    <property type="evidence" value="ECO:0007669"/>
    <property type="project" value="TreeGrafter"/>
</dbReference>
<keyword evidence="6 8" id="KW-1133">Transmembrane helix</keyword>
<evidence type="ECO:0000259" key="9">
    <source>
        <dbReference type="Pfam" id="PF04290"/>
    </source>
</evidence>
<protein>
    <recommendedName>
        <fullName evidence="9">Tripartite ATP-independent periplasmic transporters DctQ component domain-containing protein</fullName>
    </recommendedName>
</protein>
<evidence type="ECO:0000256" key="6">
    <source>
        <dbReference type="ARBA" id="ARBA00022989"/>
    </source>
</evidence>
<feature type="non-terminal residue" evidence="10">
    <location>
        <position position="1"/>
    </location>
</feature>
<keyword evidence="4" id="KW-0997">Cell inner membrane</keyword>
<dbReference type="InterPro" id="IPR007387">
    <property type="entry name" value="TRAP_DctQ"/>
</dbReference>
<dbReference type="Pfam" id="PF04290">
    <property type="entry name" value="DctQ"/>
    <property type="match status" value="1"/>
</dbReference>
<keyword evidence="2" id="KW-0813">Transport</keyword>
<comment type="caution">
    <text evidence="10">The sequence shown here is derived from an EMBL/GenBank/DDBJ whole genome shotgun (WGS) entry which is preliminary data.</text>
</comment>
<sequence>NSICTYFCIIAGLFLVGVIVLEVIFRYVLGSALSWPEEIAGFLFVWFSMLGAAICLFKKSHINVTFLVIKFNSQWRFLIQTLVHVLIIFISYILLERGNFLLGIVSRQFSAAARINMVWEYSAIPITGGIFILYSIVSILNSIFTGDDSIRGDLGL</sequence>
<evidence type="ECO:0000313" key="10">
    <source>
        <dbReference type="EMBL" id="GAH18954.1"/>
    </source>
</evidence>
<evidence type="ECO:0000256" key="5">
    <source>
        <dbReference type="ARBA" id="ARBA00022692"/>
    </source>
</evidence>
<evidence type="ECO:0000256" key="7">
    <source>
        <dbReference type="ARBA" id="ARBA00023136"/>
    </source>
</evidence>
<evidence type="ECO:0000256" key="2">
    <source>
        <dbReference type="ARBA" id="ARBA00022448"/>
    </source>
</evidence>
<dbReference type="GO" id="GO:0015740">
    <property type="term" value="P:C4-dicarboxylate transport"/>
    <property type="evidence" value="ECO:0007669"/>
    <property type="project" value="TreeGrafter"/>
</dbReference>
<dbReference type="GO" id="GO:0005886">
    <property type="term" value="C:plasma membrane"/>
    <property type="evidence" value="ECO:0007669"/>
    <property type="project" value="UniProtKB-SubCell"/>
</dbReference>
<feature type="domain" description="Tripartite ATP-independent periplasmic transporters DctQ component" evidence="9">
    <location>
        <begin position="15"/>
        <end position="143"/>
    </location>
</feature>